<evidence type="ECO:0000313" key="1">
    <source>
        <dbReference type="EMBL" id="KAK2148628.1"/>
    </source>
</evidence>
<name>A0AAD9MY92_9ANNE</name>
<proteinExistence type="predicted"/>
<evidence type="ECO:0000313" key="2">
    <source>
        <dbReference type="Proteomes" id="UP001208570"/>
    </source>
</evidence>
<gene>
    <name evidence="1" type="ORF">LSH36_488g02047</name>
</gene>
<protein>
    <submittedName>
        <fullName evidence="1">Uncharacterized protein</fullName>
    </submittedName>
</protein>
<reference evidence="1" key="1">
    <citation type="journal article" date="2023" name="Mol. Biol. Evol.">
        <title>Third-Generation Sequencing Reveals the Adaptive Role of the Epigenome in Three Deep-Sea Polychaetes.</title>
        <authorList>
            <person name="Perez M."/>
            <person name="Aroh O."/>
            <person name="Sun Y."/>
            <person name="Lan Y."/>
            <person name="Juniper S.K."/>
            <person name="Young C.R."/>
            <person name="Angers B."/>
            <person name="Qian P.Y."/>
        </authorList>
    </citation>
    <scope>NUCLEOTIDE SEQUENCE</scope>
    <source>
        <strain evidence="1">P08H-3</strain>
    </source>
</reference>
<feature type="non-terminal residue" evidence="1">
    <location>
        <position position="87"/>
    </location>
</feature>
<comment type="caution">
    <text evidence="1">The sequence shown here is derived from an EMBL/GenBank/DDBJ whole genome shotgun (WGS) entry which is preliminary data.</text>
</comment>
<dbReference type="Proteomes" id="UP001208570">
    <property type="component" value="Unassembled WGS sequence"/>
</dbReference>
<dbReference type="AlphaFoldDB" id="A0AAD9MY92"/>
<keyword evidence="2" id="KW-1185">Reference proteome</keyword>
<organism evidence="1 2">
    <name type="scientific">Paralvinella palmiformis</name>
    <dbReference type="NCBI Taxonomy" id="53620"/>
    <lineage>
        <taxon>Eukaryota</taxon>
        <taxon>Metazoa</taxon>
        <taxon>Spiralia</taxon>
        <taxon>Lophotrochozoa</taxon>
        <taxon>Annelida</taxon>
        <taxon>Polychaeta</taxon>
        <taxon>Sedentaria</taxon>
        <taxon>Canalipalpata</taxon>
        <taxon>Terebellida</taxon>
        <taxon>Terebelliformia</taxon>
        <taxon>Alvinellidae</taxon>
        <taxon>Paralvinella</taxon>
    </lineage>
</organism>
<sequence length="87" mass="9172">SGVRLSQEFWADKATGASEGCKPLQTSPVAAPIQRGLPVIHGTSFIVGLTSQSTQSHDSDRVLTSNECITVCKIKKRGAGTKRSKGC</sequence>
<accession>A0AAD9MY92</accession>
<dbReference type="EMBL" id="JAODUP010000488">
    <property type="protein sequence ID" value="KAK2148628.1"/>
    <property type="molecule type" value="Genomic_DNA"/>
</dbReference>